<sequence length="681" mass="76646">MALEARYTGGPRPPVDRRSNARDDLDDFSPSPISNLAERLVTVALSDPDTEQKWQHASQLHYPYHESFSTRRSPSIDSRIPFFGPREPRRRSRFSPITPHTPRTPYTPFTPDTPELETPNDDDPGPRPQPQNQKLDYHDSIPAWEHRITPFPLWKYPIETTPSNDHHHIAELSNSRGHEEKITVSSHVFRHAETLQDGWRSSSDSTDPDEILSRSPSFESTHAIPRSGSLRPRLSIVTQMSHSRDSTTYKGIPAAVPTVSSSSNKLHTCAEPISPIQDLAQRLTTDILLDKCKYRILLRYRGDEAQQILDCLQVLLDSPTLSGADRAVILKALTRLSVYSGEYPRRFKLRDVETLGNDAVDEGRYGNVWKALVHNQEVCLKVLRTYQRMPTKPLLKMLSHEALLWGQLSHPNILPFYGIYINEVRRNRFGLVSPWMENGNVVNYLKHNPDVSRLPLIHDIASGLQYLHSLNVVHGDIKGNNILVTPNGRACLADFGLSTLLGDNILDWSSLGSEADHGGGTTRWKAPELVFQEAENMDSKPTSASDVYSLACAAYEILTGQIPFFEIKGSEAVILRLFRSREQPSRPTPEKSSKELTDDVWILLECCWTHEPEERPSVGEILERLEGMMTPEQIRSLRNGGDGGCGPDSVLSSSAFRQSFKKGDYELSSEEVVKVISMVSV</sequence>
<feature type="region of interest" description="Disordered" evidence="1">
    <location>
        <begin position="197"/>
        <end position="226"/>
    </location>
</feature>
<dbReference type="AlphaFoldDB" id="A0A8H7C3Q7"/>
<evidence type="ECO:0000313" key="4">
    <source>
        <dbReference type="Proteomes" id="UP000629468"/>
    </source>
</evidence>
<dbReference type="Pfam" id="PF07714">
    <property type="entry name" value="PK_Tyr_Ser-Thr"/>
    <property type="match status" value="1"/>
</dbReference>
<dbReference type="InterPro" id="IPR001245">
    <property type="entry name" value="Ser-Thr/Tyr_kinase_cat_dom"/>
</dbReference>
<dbReference type="GO" id="GO:0005524">
    <property type="term" value="F:ATP binding"/>
    <property type="evidence" value="ECO:0007669"/>
    <property type="project" value="InterPro"/>
</dbReference>
<evidence type="ECO:0000256" key="1">
    <source>
        <dbReference type="SAM" id="MobiDB-lite"/>
    </source>
</evidence>
<dbReference type="InterPro" id="IPR051681">
    <property type="entry name" value="Ser/Thr_Kinases-Pseudokinases"/>
</dbReference>
<feature type="domain" description="Protein kinase" evidence="2">
    <location>
        <begin position="354"/>
        <end position="629"/>
    </location>
</feature>
<dbReference type="Proteomes" id="UP000629468">
    <property type="component" value="Unassembled WGS sequence"/>
</dbReference>
<accession>A0A8H7C3Q7</accession>
<feature type="region of interest" description="Disordered" evidence="1">
    <location>
        <begin position="65"/>
        <end position="135"/>
    </location>
</feature>
<dbReference type="PANTHER" id="PTHR44329">
    <property type="entry name" value="SERINE/THREONINE-PROTEIN KINASE TNNI3K-RELATED"/>
    <property type="match status" value="1"/>
</dbReference>
<dbReference type="SMART" id="SM00220">
    <property type="entry name" value="S_TKc"/>
    <property type="match status" value="1"/>
</dbReference>
<dbReference type="EMBL" id="JABXXO010000013">
    <property type="protein sequence ID" value="KAF7761421.1"/>
    <property type="molecule type" value="Genomic_DNA"/>
</dbReference>
<dbReference type="InterPro" id="IPR008271">
    <property type="entry name" value="Ser/Thr_kinase_AS"/>
</dbReference>
<dbReference type="InterPro" id="IPR011009">
    <property type="entry name" value="Kinase-like_dom_sf"/>
</dbReference>
<comment type="caution">
    <text evidence="3">The sequence shown here is derived from an EMBL/GenBank/DDBJ whole genome shotgun (WGS) entry which is preliminary data.</text>
</comment>
<dbReference type="InterPro" id="IPR000719">
    <property type="entry name" value="Prot_kinase_dom"/>
</dbReference>
<proteinExistence type="predicted"/>
<dbReference type="PROSITE" id="PS00108">
    <property type="entry name" value="PROTEIN_KINASE_ST"/>
    <property type="match status" value="1"/>
</dbReference>
<dbReference type="PROSITE" id="PS50011">
    <property type="entry name" value="PROTEIN_KINASE_DOM"/>
    <property type="match status" value="1"/>
</dbReference>
<dbReference type="GO" id="GO:0004674">
    <property type="term" value="F:protein serine/threonine kinase activity"/>
    <property type="evidence" value="ECO:0007669"/>
    <property type="project" value="TreeGrafter"/>
</dbReference>
<feature type="compositionally biased region" description="Basic and acidic residues" evidence="1">
    <location>
        <begin position="14"/>
        <end position="23"/>
    </location>
</feature>
<feature type="compositionally biased region" description="Acidic residues" evidence="1">
    <location>
        <begin position="114"/>
        <end position="123"/>
    </location>
</feature>
<reference evidence="3 4" key="1">
    <citation type="journal article" name="Sci. Rep.">
        <title>Telomere-to-telomere assembled and centromere annotated genomes of the two main subspecies of the button mushroom Agaricus bisporus reveal especially polymorphic chromosome ends.</title>
        <authorList>
            <person name="Sonnenberg A.S.M."/>
            <person name="Sedaghat-Telgerd N."/>
            <person name="Lavrijssen B."/>
            <person name="Ohm R.A."/>
            <person name="Hendrickx P.M."/>
            <person name="Scholtmeijer K."/>
            <person name="Baars J.J.P."/>
            <person name="van Peer A."/>
        </authorList>
    </citation>
    <scope>NUCLEOTIDE SEQUENCE [LARGE SCALE GENOMIC DNA]</scope>
    <source>
        <strain evidence="3 4">H119_p4</strain>
    </source>
</reference>
<dbReference type="Gene3D" id="1.10.510.10">
    <property type="entry name" value="Transferase(Phosphotransferase) domain 1"/>
    <property type="match status" value="1"/>
</dbReference>
<protein>
    <recommendedName>
        <fullName evidence="2">Protein kinase domain-containing protein</fullName>
    </recommendedName>
</protein>
<feature type="region of interest" description="Disordered" evidence="1">
    <location>
        <begin position="1"/>
        <end position="33"/>
    </location>
</feature>
<organism evidence="3 4">
    <name type="scientific">Agaricus bisporus var. burnettii</name>
    <dbReference type="NCBI Taxonomy" id="192524"/>
    <lineage>
        <taxon>Eukaryota</taxon>
        <taxon>Fungi</taxon>
        <taxon>Dikarya</taxon>
        <taxon>Basidiomycota</taxon>
        <taxon>Agaricomycotina</taxon>
        <taxon>Agaricomycetes</taxon>
        <taxon>Agaricomycetidae</taxon>
        <taxon>Agaricales</taxon>
        <taxon>Agaricineae</taxon>
        <taxon>Agaricaceae</taxon>
        <taxon>Agaricus</taxon>
    </lineage>
</organism>
<evidence type="ECO:0000313" key="3">
    <source>
        <dbReference type="EMBL" id="KAF7761421.1"/>
    </source>
</evidence>
<name>A0A8H7C3Q7_AGABI</name>
<dbReference type="SUPFAM" id="SSF56112">
    <property type="entry name" value="Protein kinase-like (PK-like)"/>
    <property type="match status" value="1"/>
</dbReference>
<evidence type="ECO:0000259" key="2">
    <source>
        <dbReference type="PROSITE" id="PS50011"/>
    </source>
</evidence>
<gene>
    <name evidence="3" type="ORF">Agabi119p4_9413</name>
</gene>